<keyword evidence="5 10" id="KW-0547">Nucleotide-binding</keyword>
<dbReference type="Pfam" id="PF00929">
    <property type="entry name" value="RNase_T"/>
    <property type="match status" value="1"/>
</dbReference>
<dbReference type="PROSITE" id="PS51193">
    <property type="entry name" value="HELICASE_ATP_BIND_2"/>
    <property type="match status" value="1"/>
</dbReference>
<dbReference type="SUPFAM" id="SSF53098">
    <property type="entry name" value="Ribonuclease H-like"/>
    <property type="match status" value="1"/>
</dbReference>
<keyword evidence="4 10" id="KW-0540">Nuclease</keyword>
<keyword evidence="3" id="KW-0235">DNA replication</keyword>
<name>A0A1Q2D3U8_9ENTE</name>
<proteinExistence type="inferred from homology"/>
<keyword evidence="2" id="KW-0548">Nucleotidyltransferase</keyword>
<dbReference type="AlphaFoldDB" id="A0A1Q2D3U8"/>
<organism evidence="13 14">
    <name type="scientific">Vagococcus penaei</name>
    <dbReference type="NCBI Taxonomy" id="633807"/>
    <lineage>
        <taxon>Bacteria</taxon>
        <taxon>Bacillati</taxon>
        <taxon>Bacillota</taxon>
        <taxon>Bacilli</taxon>
        <taxon>Lactobacillales</taxon>
        <taxon>Enterococcaceae</taxon>
        <taxon>Vagococcus</taxon>
    </lineage>
</organism>
<evidence type="ECO:0000256" key="7">
    <source>
        <dbReference type="ARBA" id="ARBA00022839"/>
    </source>
</evidence>
<dbReference type="SUPFAM" id="SSF52540">
    <property type="entry name" value="P-loop containing nucleoside triphosphate hydrolases"/>
    <property type="match status" value="2"/>
</dbReference>
<dbReference type="InterPro" id="IPR027417">
    <property type="entry name" value="P-loop_NTPase"/>
</dbReference>
<dbReference type="GO" id="GO:0005524">
    <property type="term" value="F:ATP binding"/>
    <property type="evidence" value="ECO:0007669"/>
    <property type="project" value="UniProtKB-UniRule"/>
</dbReference>
<dbReference type="NCBIfam" id="TIGR00573">
    <property type="entry name" value="dnaq"/>
    <property type="match status" value="1"/>
</dbReference>
<evidence type="ECO:0000256" key="4">
    <source>
        <dbReference type="ARBA" id="ARBA00022722"/>
    </source>
</evidence>
<feature type="domain" description="Helicase ATP-binding" evidence="12">
    <location>
        <begin position="246"/>
        <end position="515"/>
    </location>
</feature>
<dbReference type="GO" id="GO:0045004">
    <property type="term" value="P:DNA replication proofreading"/>
    <property type="evidence" value="ECO:0007669"/>
    <property type="project" value="TreeGrafter"/>
</dbReference>
<evidence type="ECO:0000313" key="13">
    <source>
        <dbReference type="EMBL" id="AQP53042.1"/>
    </source>
</evidence>
<evidence type="ECO:0000313" key="14">
    <source>
        <dbReference type="Proteomes" id="UP000188246"/>
    </source>
</evidence>
<dbReference type="HAMAP" id="MF_02206">
    <property type="entry name" value="DinG_exonucl"/>
    <property type="match status" value="1"/>
</dbReference>
<dbReference type="Gene3D" id="3.30.420.10">
    <property type="entry name" value="Ribonuclease H-like superfamily/Ribonuclease H"/>
    <property type="match status" value="1"/>
</dbReference>
<evidence type="ECO:0000256" key="2">
    <source>
        <dbReference type="ARBA" id="ARBA00022695"/>
    </source>
</evidence>
<dbReference type="SMART" id="SM00479">
    <property type="entry name" value="EXOIII"/>
    <property type="match status" value="1"/>
</dbReference>
<comment type="similarity">
    <text evidence="10 11">Belongs to the helicase family. DinG subfamily. Type 2 sub-subfamily.</text>
</comment>
<protein>
    <recommendedName>
        <fullName evidence="10 11">3'-5' exonuclease DinG</fullName>
        <ecNumber evidence="10 11">3.1.-.-</ecNumber>
    </recommendedName>
</protein>
<dbReference type="KEGG" id="vpi:BW732_01580"/>
<comment type="function">
    <text evidence="10 11">3'-5' exonuclease.</text>
</comment>
<dbReference type="InterPro" id="IPR006054">
    <property type="entry name" value="DnaQ"/>
</dbReference>
<sequence length="909" mass="105593">MNRHSIFAIVDIETTGTNLEQDKIIQFGCVLVQDGQVINQFSTDLNPLCHIPKAIEQLTGISNKQVAKAPYFEDVSYFIRQLLEDCVFVAHNAYFDLSFLNSEFARCQERELAVESLDTVELSQIVYPSSPGHRVNDLAHYLGISHDQPHQALSDALVTAEIFIQLTQKLETLPQLTMKKIVELSDVLGMNNHQFLSLFLTENYHVEYVTEGYTVISELVLKKKSYQFMEHRDSITLAYPKSLEAKQTLFEPTFDLREPQVQMMDWVFDFLIEKPQKNLILEASTGIGKTLGYLVPTVLSSKKPLVVSTSTIMLQHQILTQELPKLSQITQYDWQGVVFKSSQHFIDLSRFALTLQAPFKQKQYGLYQMACLVWLLETDTGDLSELSLNMQHPFYDDIYHRGLSTLSKKSPFYLDDFVRYLYQKKEYADIILINHAFLMTDMHDLRDVSCLVVDEAHKLLPVIEHKGTARVSFKEIYYFMNQLKGMTFDDQQGANRQDFDRLHELTEMYQLMLNELKDGLQLIENFIFKHYRVNKQGKITKDFYFTEEDLKDNWSVGMRRELKQVQVLIQESQQVQKELTSYMLDKHLGHMIKSHWSTIDQLHEKLVVVHDYFKLFSPHCVKWFSYHSNHLVISQFDLELFDLEDLTWYQQFDKVIFTGGTLQLTVEDTYFENQLGLTDVIKHKTADLFDYTHHAKFLVYQDPIDFGDSHAYSHLISEMIKQLLAIDGVNRFLILFTSHQVLQQVYRQLSPICQQLGIELLAQNLTGSNEKIVKRYEKSNRVIVLGADSFWEGVDLSKHSLDILLITKLPFEPPSRPLVKAKNDLLIEQGKNPFYEEVLPKTGLRLRQGLGRLLRKETDRGIMLILDQRLMSSSYHEYLKSYLPKGLPINTASTTEIVDTVTDFFKKNN</sequence>
<evidence type="ECO:0000256" key="9">
    <source>
        <dbReference type="ARBA" id="ARBA00022932"/>
    </source>
</evidence>
<dbReference type="InterPro" id="IPR012337">
    <property type="entry name" value="RNaseH-like_sf"/>
</dbReference>
<dbReference type="NCBIfam" id="TIGR01407">
    <property type="entry name" value="dinG_rel"/>
    <property type="match status" value="1"/>
</dbReference>
<dbReference type="CDD" id="cd06127">
    <property type="entry name" value="DEDDh"/>
    <property type="match status" value="1"/>
</dbReference>
<dbReference type="InterPro" id="IPR013520">
    <property type="entry name" value="Ribonucl_H"/>
</dbReference>
<dbReference type="PANTHER" id="PTHR30231">
    <property type="entry name" value="DNA POLYMERASE III SUBUNIT EPSILON"/>
    <property type="match status" value="1"/>
</dbReference>
<dbReference type="GO" id="GO:0004386">
    <property type="term" value="F:helicase activity"/>
    <property type="evidence" value="ECO:0007669"/>
    <property type="project" value="InterPro"/>
</dbReference>
<evidence type="ECO:0000256" key="10">
    <source>
        <dbReference type="HAMAP-Rule" id="MF_02206"/>
    </source>
</evidence>
<dbReference type="RefSeq" id="WP_161485493.1">
    <property type="nucleotide sequence ID" value="NZ_CP019609.1"/>
</dbReference>
<dbReference type="InterPro" id="IPR036397">
    <property type="entry name" value="RNaseH_sf"/>
</dbReference>
<dbReference type="FunFam" id="3.30.420.10:FF:000045">
    <property type="entry name" value="3'-5' exonuclease DinG"/>
    <property type="match status" value="1"/>
</dbReference>
<keyword evidence="14" id="KW-1185">Reference proteome</keyword>
<dbReference type="InterPro" id="IPR014001">
    <property type="entry name" value="Helicase_ATP-bd"/>
</dbReference>
<keyword evidence="7 10" id="KW-0269">Exonuclease</keyword>
<evidence type="ECO:0000256" key="3">
    <source>
        <dbReference type="ARBA" id="ARBA00022705"/>
    </source>
</evidence>
<feature type="binding site" evidence="10">
    <location>
        <begin position="283"/>
        <end position="290"/>
    </location>
    <ligand>
        <name>ATP</name>
        <dbReference type="ChEBI" id="CHEBI:30616"/>
    </ligand>
</feature>
<evidence type="ECO:0000256" key="1">
    <source>
        <dbReference type="ARBA" id="ARBA00022679"/>
    </source>
</evidence>
<evidence type="ECO:0000256" key="8">
    <source>
        <dbReference type="ARBA" id="ARBA00022840"/>
    </source>
</evidence>
<keyword evidence="8 10" id="KW-0067">ATP-binding</keyword>
<dbReference type="Pfam" id="PF13307">
    <property type="entry name" value="Helicase_C_2"/>
    <property type="match status" value="1"/>
</dbReference>
<dbReference type="STRING" id="633807.BW732_01580"/>
<dbReference type="EMBL" id="CP019609">
    <property type="protein sequence ID" value="AQP53042.1"/>
    <property type="molecule type" value="Genomic_DNA"/>
</dbReference>
<evidence type="ECO:0000256" key="5">
    <source>
        <dbReference type="ARBA" id="ARBA00022741"/>
    </source>
</evidence>
<dbReference type="GO" id="GO:0003677">
    <property type="term" value="F:DNA binding"/>
    <property type="evidence" value="ECO:0007669"/>
    <property type="project" value="InterPro"/>
</dbReference>
<keyword evidence="1" id="KW-0808">Transferase</keyword>
<dbReference type="PANTHER" id="PTHR30231:SF41">
    <property type="entry name" value="DNA POLYMERASE III SUBUNIT EPSILON"/>
    <property type="match status" value="1"/>
</dbReference>
<gene>
    <name evidence="10 11" type="primary">dinG</name>
    <name evidence="13" type="ORF">BW732_01580</name>
</gene>
<dbReference type="SMART" id="SM00487">
    <property type="entry name" value="DEXDc"/>
    <property type="match status" value="1"/>
</dbReference>
<evidence type="ECO:0000259" key="12">
    <source>
        <dbReference type="PROSITE" id="PS51193"/>
    </source>
</evidence>
<dbReference type="InterPro" id="IPR006555">
    <property type="entry name" value="ATP-dep_Helicase_C"/>
</dbReference>
<dbReference type="InterPro" id="IPR014013">
    <property type="entry name" value="Helic_SF1/SF2_ATP-bd_DinG/Rad3"/>
</dbReference>
<dbReference type="InterPro" id="IPR006310">
    <property type="entry name" value="DinG"/>
</dbReference>
<feature type="short sequence motif" description="DEAH box" evidence="10">
    <location>
        <begin position="454"/>
        <end position="457"/>
    </location>
</feature>
<dbReference type="GO" id="GO:0008408">
    <property type="term" value="F:3'-5' exonuclease activity"/>
    <property type="evidence" value="ECO:0007669"/>
    <property type="project" value="UniProtKB-UniRule"/>
</dbReference>
<evidence type="ECO:0000256" key="11">
    <source>
        <dbReference type="RuleBase" id="RU364106"/>
    </source>
</evidence>
<evidence type="ECO:0000256" key="6">
    <source>
        <dbReference type="ARBA" id="ARBA00022801"/>
    </source>
</evidence>
<dbReference type="Proteomes" id="UP000188246">
    <property type="component" value="Chromosome"/>
</dbReference>
<dbReference type="GO" id="GO:0005829">
    <property type="term" value="C:cytosol"/>
    <property type="evidence" value="ECO:0007669"/>
    <property type="project" value="TreeGrafter"/>
</dbReference>
<keyword evidence="9" id="KW-0239">DNA-directed DNA polymerase</keyword>
<dbReference type="GO" id="GO:0003887">
    <property type="term" value="F:DNA-directed DNA polymerase activity"/>
    <property type="evidence" value="ECO:0007669"/>
    <property type="project" value="UniProtKB-KW"/>
</dbReference>
<accession>A0A1Q2D3U8</accession>
<dbReference type="SMART" id="SM00491">
    <property type="entry name" value="HELICc2"/>
    <property type="match status" value="1"/>
</dbReference>
<dbReference type="GO" id="GO:0016818">
    <property type="term" value="F:hydrolase activity, acting on acid anhydrides, in phosphorus-containing anhydrides"/>
    <property type="evidence" value="ECO:0007669"/>
    <property type="project" value="InterPro"/>
</dbReference>
<dbReference type="Gene3D" id="3.40.50.300">
    <property type="entry name" value="P-loop containing nucleotide triphosphate hydrolases"/>
    <property type="match status" value="2"/>
</dbReference>
<keyword evidence="6 10" id="KW-0378">Hydrolase</keyword>
<dbReference type="EC" id="3.1.-.-" evidence="10 11"/>
<reference evidence="13 14" key="1">
    <citation type="journal article" date="2010" name="Int. J. Syst. Evol. Microbiol.">
        <title>Vagococcus penaei sp. nov., isolated from spoilage microbiota of cooked shrimp (Penaeus vannamei).</title>
        <authorList>
            <person name="Jaffres E."/>
            <person name="Prevost H."/>
            <person name="Rossero A."/>
            <person name="Joffraud J.J."/>
            <person name="Dousset X."/>
        </authorList>
    </citation>
    <scope>NUCLEOTIDE SEQUENCE [LARGE SCALE GENOMIC DNA]</scope>
    <source>
        <strain evidence="13 14">CD276</strain>
    </source>
</reference>